<dbReference type="EMBL" id="SLWY01000010">
    <property type="protein sequence ID" value="TCO81156.1"/>
    <property type="molecule type" value="Genomic_DNA"/>
</dbReference>
<keyword evidence="2" id="KW-1185">Reference proteome</keyword>
<evidence type="ECO:0000313" key="1">
    <source>
        <dbReference type="EMBL" id="TCO81156.1"/>
    </source>
</evidence>
<dbReference type="AlphaFoldDB" id="A0A4R2LAD3"/>
<evidence type="ECO:0000313" key="2">
    <source>
        <dbReference type="Proteomes" id="UP000295765"/>
    </source>
</evidence>
<gene>
    <name evidence="1" type="ORF">EV699_110184</name>
</gene>
<sequence length="100" mass="10553">MGGGSEVGETVVTTPNAPNKIVRWNFGNIAQIKGVKCREITAGELAAMHRQIGGRAELADALDALPAGEIVYDVDDEDGIGTGSKAHVVYREDGSEVWSL</sequence>
<protein>
    <submittedName>
        <fullName evidence="1">Uncharacterized protein</fullName>
    </submittedName>
</protein>
<reference evidence="1 2" key="1">
    <citation type="submission" date="2019-03" db="EMBL/GenBank/DDBJ databases">
        <title>Genomic Encyclopedia of Type Strains, Phase IV (KMG-IV): sequencing the most valuable type-strain genomes for metagenomic binning, comparative biology and taxonomic classification.</title>
        <authorList>
            <person name="Goeker M."/>
        </authorList>
    </citation>
    <scope>NUCLEOTIDE SEQUENCE [LARGE SCALE GENOMIC DNA]</scope>
    <source>
        <strain evidence="1 2">DSM 25287</strain>
    </source>
</reference>
<organism evidence="1 2">
    <name type="scientific">Plasticicumulans lactativorans</name>
    <dbReference type="NCBI Taxonomy" id="1133106"/>
    <lineage>
        <taxon>Bacteria</taxon>
        <taxon>Pseudomonadati</taxon>
        <taxon>Pseudomonadota</taxon>
        <taxon>Gammaproteobacteria</taxon>
        <taxon>Candidatus Competibacteraceae</taxon>
        <taxon>Plasticicumulans</taxon>
    </lineage>
</organism>
<dbReference type="Proteomes" id="UP000295765">
    <property type="component" value="Unassembled WGS sequence"/>
</dbReference>
<proteinExistence type="predicted"/>
<name>A0A4R2LAD3_9GAMM</name>
<accession>A0A4R2LAD3</accession>
<comment type="caution">
    <text evidence="1">The sequence shown here is derived from an EMBL/GenBank/DDBJ whole genome shotgun (WGS) entry which is preliminary data.</text>
</comment>